<comment type="caution">
    <text evidence="1">The sequence shown here is derived from an EMBL/GenBank/DDBJ whole genome shotgun (WGS) entry which is preliminary data.</text>
</comment>
<accession>A0ABT7CBW7</accession>
<evidence type="ECO:0000313" key="2">
    <source>
        <dbReference type="Proteomes" id="UP001170379"/>
    </source>
</evidence>
<dbReference type="RefSeq" id="WP_035732597.1">
    <property type="nucleotide sequence ID" value="NZ_CP028426.1"/>
</dbReference>
<gene>
    <name evidence="1" type="ORF">C7K25_15045</name>
</gene>
<reference evidence="1" key="2">
    <citation type="journal article" date="2022" name="Sci. Rep.">
        <title>In silico prediction of the enzymes involved in the degradation of the herbicide molinate by Gulosibacter molinativorax ON4T.</title>
        <authorList>
            <person name="Lopes A.R."/>
            <person name="Bunin E."/>
            <person name="Viana A.T."/>
            <person name="Froufe H."/>
            <person name="Munoz-Merida A."/>
            <person name="Pinho D."/>
            <person name="Figueiredo J."/>
            <person name="Barroso C."/>
            <person name="Vaz-Moreira I."/>
            <person name="Bellanger X."/>
            <person name="Egas C."/>
            <person name="Nunes O.C."/>
        </authorList>
    </citation>
    <scope>NUCLEOTIDE SEQUENCE</scope>
    <source>
        <strain evidence="1">ON4</strain>
    </source>
</reference>
<protein>
    <recommendedName>
        <fullName evidence="3">DUF4240 domain-containing protein</fullName>
    </recommendedName>
</protein>
<dbReference type="Proteomes" id="UP001170379">
    <property type="component" value="Unassembled WGS sequence"/>
</dbReference>
<name>A0ABT7CBW7_9MICO</name>
<sequence length="147" mass="17060">MKYTNEELEEQIATLTSNAGYLLSMILENEDWSEALVDGHRERGDTFLRFLLVPRVLGRAPEDWIKVFDASYCMSAPTSKELKEKLLEALHWSEILDNANRQIGYDDVLSWDDEALQVALEDRYHFIRTYEQISAFDKEAIHKGFIG</sequence>
<proteinExistence type="predicted"/>
<evidence type="ECO:0000313" key="1">
    <source>
        <dbReference type="EMBL" id="MDJ1372655.1"/>
    </source>
</evidence>
<dbReference type="EMBL" id="PXVD01000036">
    <property type="protein sequence ID" value="MDJ1372655.1"/>
    <property type="molecule type" value="Genomic_DNA"/>
</dbReference>
<reference evidence="1" key="1">
    <citation type="submission" date="2018-03" db="EMBL/GenBank/DDBJ databases">
        <authorList>
            <person name="Nunes O.C."/>
            <person name="Lopes A.R."/>
            <person name="Froufe H."/>
            <person name="Munoz-Merida A."/>
            <person name="Barroso C."/>
            <person name="Egas C."/>
        </authorList>
    </citation>
    <scope>NUCLEOTIDE SEQUENCE</scope>
    <source>
        <strain evidence="1">ON4</strain>
    </source>
</reference>
<keyword evidence="2" id="KW-1185">Reference proteome</keyword>
<organism evidence="1 2">
    <name type="scientific">Gulosibacter molinativorax</name>
    <dbReference type="NCBI Taxonomy" id="256821"/>
    <lineage>
        <taxon>Bacteria</taxon>
        <taxon>Bacillati</taxon>
        <taxon>Actinomycetota</taxon>
        <taxon>Actinomycetes</taxon>
        <taxon>Micrococcales</taxon>
        <taxon>Microbacteriaceae</taxon>
        <taxon>Gulosibacter</taxon>
    </lineage>
</organism>
<evidence type="ECO:0008006" key="3">
    <source>
        <dbReference type="Google" id="ProtNLM"/>
    </source>
</evidence>